<dbReference type="AlphaFoldDB" id="A0AAV5VCL2"/>
<keyword evidence="3" id="KW-0347">Helicase</keyword>
<keyword evidence="5" id="KW-0175">Coiled coil</keyword>
<feature type="non-terminal residue" evidence="6">
    <location>
        <position position="1"/>
    </location>
</feature>
<dbReference type="PANTHER" id="PTHR43788:SF16">
    <property type="entry name" value="HELICASE WITH ZINC FINGER 2"/>
    <property type="match status" value="1"/>
</dbReference>
<proteinExistence type="predicted"/>
<reference evidence="6" key="1">
    <citation type="submission" date="2023-10" db="EMBL/GenBank/DDBJ databases">
        <title>Genome assembly of Pristionchus species.</title>
        <authorList>
            <person name="Yoshida K."/>
            <person name="Sommer R.J."/>
        </authorList>
    </citation>
    <scope>NUCLEOTIDE SEQUENCE</scope>
    <source>
        <strain evidence="6">RS5133</strain>
    </source>
</reference>
<keyword evidence="7" id="KW-1185">Reference proteome</keyword>
<organism evidence="6 7">
    <name type="scientific">Pristionchus fissidentatus</name>
    <dbReference type="NCBI Taxonomy" id="1538716"/>
    <lineage>
        <taxon>Eukaryota</taxon>
        <taxon>Metazoa</taxon>
        <taxon>Ecdysozoa</taxon>
        <taxon>Nematoda</taxon>
        <taxon>Chromadorea</taxon>
        <taxon>Rhabditida</taxon>
        <taxon>Rhabditina</taxon>
        <taxon>Diplogasteromorpha</taxon>
        <taxon>Diplogasteroidea</taxon>
        <taxon>Neodiplogasteridae</taxon>
        <taxon>Pristionchus</taxon>
    </lineage>
</organism>
<dbReference type="Proteomes" id="UP001432322">
    <property type="component" value="Unassembled WGS sequence"/>
</dbReference>
<gene>
    <name evidence="6" type="ORF">PFISCL1PPCAC_7582</name>
</gene>
<evidence type="ECO:0000256" key="1">
    <source>
        <dbReference type="ARBA" id="ARBA00022741"/>
    </source>
</evidence>
<feature type="coiled-coil region" evidence="5">
    <location>
        <begin position="141"/>
        <end position="168"/>
    </location>
</feature>
<name>A0AAV5VCL2_9BILA</name>
<dbReference type="Gene3D" id="3.40.50.300">
    <property type="entry name" value="P-loop containing nucleotide triphosphate hydrolases"/>
    <property type="match status" value="1"/>
</dbReference>
<dbReference type="SUPFAM" id="SSF52540">
    <property type="entry name" value="P-loop containing nucleoside triphosphate hydrolases"/>
    <property type="match status" value="1"/>
</dbReference>
<keyword evidence="1" id="KW-0547">Nucleotide-binding</keyword>
<evidence type="ECO:0000256" key="4">
    <source>
        <dbReference type="ARBA" id="ARBA00022840"/>
    </source>
</evidence>
<evidence type="ECO:0000256" key="5">
    <source>
        <dbReference type="SAM" id="Coils"/>
    </source>
</evidence>
<keyword evidence="2" id="KW-0378">Hydrolase</keyword>
<sequence>PFFRNERIVNTDLVDCIYGEKASRAQIRIAARTPILVRKKSGELVALNADQSEAVRRYCSGCPALVVESPPGSGKTMTAAAMVVSYTGSGVQLFLSTANVPVLNMALALSKLDYGSKKAIHFMSAEREDALTEETRSPFSIISLAKKKNSLEAKISLLEDDLAATRCDNERKRLKDAIRAACGPVLGDEYDIMFATVDMTLGRLNKPQHAGRADSIKKQLQNNVLRVVVDEASQLTESALNALIHSFPEVQIVLIGDSKQLPPFKYTKGDFISEMAARSALDVVKRNLPVIRLLKVYRAAPQLMKHYSDVFYGGTLTSAKPESTRNPLASFGS</sequence>
<dbReference type="InterPro" id="IPR027417">
    <property type="entry name" value="P-loop_NTPase"/>
</dbReference>
<evidence type="ECO:0008006" key="8">
    <source>
        <dbReference type="Google" id="ProtNLM"/>
    </source>
</evidence>
<accession>A0AAV5VCL2</accession>
<dbReference type="EMBL" id="BTSY01000002">
    <property type="protein sequence ID" value="GMT16285.1"/>
    <property type="molecule type" value="Genomic_DNA"/>
</dbReference>
<dbReference type="Pfam" id="PF13245">
    <property type="entry name" value="AAA_19"/>
    <property type="match status" value="1"/>
</dbReference>
<dbReference type="InterPro" id="IPR050534">
    <property type="entry name" value="Coronavir_polyprotein_1ab"/>
</dbReference>
<comment type="caution">
    <text evidence="6">The sequence shown here is derived from an EMBL/GenBank/DDBJ whole genome shotgun (WGS) entry which is preliminary data.</text>
</comment>
<dbReference type="GO" id="GO:0005524">
    <property type="term" value="F:ATP binding"/>
    <property type="evidence" value="ECO:0007669"/>
    <property type="project" value="UniProtKB-KW"/>
</dbReference>
<keyword evidence="4" id="KW-0067">ATP-binding</keyword>
<evidence type="ECO:0000256" key="2">
    <source>
        <dbReference type="ARBA" id="ARBA00022801"/>
    </source>
</evidence>
<evidence type="ECO:0000313" key="6">
    <source>
        <dbReference type="EMBL" id="GMT16285.1"/>
    </source>
</evidence>
<evidence type="ECO:0000313" key="7">
    <source>
        <dbReference type="Proteomes" id="UP001432322"/>
    </source>
</evidence>
<protein>
    <recommendedName>
        <fullName evidence="8">AAA protein</fullName>
    </recommendedName>
</protein>
<dbReference type="PANTHER" id="PTHR43788">
    <property type="entry name" value="DNA2/NAM7 HELICASE FAMILY MEMBER"/>
    <property type="match status" value="1"/>
</dbReference>
<dbReference type="GO" id="GO:0016787">
    <property type="term" value="F:hydrolase activity"/>
    <property type="evidence" value="ECO:0007669"/>
    <property type="project" value="UniProtKB-KW"/>
</dbReference>
<dbReference type="GO" id="GO:0043139">
    <property type="term" value="F:5'-3' DNA helicase activity"/>
    <property type="evidence" value="ECO:0007669"/>
    <property type="project" value="TreeGrafter"/>
</dbReference>
<evidence type="ECO:0000256" key="3">
    <source>
        <dbReference type="ARBA" id="ARBA00022806"/>
    </source>
</evidence>